<evidence type="ECO:0000256" key="2">
    <source>
        <dbReference type="ARBA" id="ARBA00004818"/>
    </source>
</evidence>
<reference evidence="5 6" key="1">
    <citation type="submission" date="2021-12" db="EMBL/GenBank/DDBJ databases">
        <title>Discovery of the Pendulisporaceae a myxobacterial family with distinct sporulation behavior and unique specialized metabolism.</title>
        <authorList>
            <person name="Garcia R."/>
            <person name="Popoff A."/>
            <person name="Bader C.D."/>
            <person name="Loehr J."/>
            <person name="Walesch S."/>
            <person name="Walt C."/>
            <person name="Boldt J."/>
            <person name="Bunk B."/>
            <person name="Haeckl F.J.F.P.J."/>
            <person name="Gunesch A.P."/>
            <person name="Birkelbach J."/>
            <person name="Nuebel U."/>
            <person name="Pietschmann T."/>
            <person name="Bach T."/>
            <person name="Mueller R."/>
        </authorList>
    </citation>
    <scope>NUCLEOTIDE SEQUENCE [LARGE SCALE GENOMIC DNA]</scope>
    <source>
        <strain evidence="5 6">MSr12523</strain>
    </source>
</reference>
<name>A0ABZ2K2P0_9BACT</name>
<comment type="similarity">
    <text evidence="3">Belongs to the HAD-like hydrolase superfamily. CbbY/CbbZ/Gph/YieH family.</text>
</comment>
<accession>A0ABZ2K2P0</accession>
<evidence type="ECO:0000313" key="5">
    <source>
        <dbReference type="EMBL" id="WXA92987.1"/>
    </source>
</evidence>
<keyword evidence="6" id="KW-1185">Reference proteome</keyword>
<dbReference type="Proteomes" id="UP001379533">
    <property type="component" value="Chromosome"/>
</dbReference>
<comment type="catalytic activity">
    <reaction evidence="1">
        <text>2-phosphoglycolate + H2O = glycolate + phosphate</text>
        <dbReference type="Rhea" id="RHEA:14369"/>
        <dbReference type="ChEBI" id="CHEBI:15377"/>
        <dbReference type="ChEBI" id="CHEBI:29805"/>
        <dbReference type="ChEBI" id="CHEBI:43474"/>
        <dbReference type="ChEBI" id="CHEBI:58033"/>
        <dbReference type="EC" id="3.1.3.18"/>
    </reaction>
</comment>
<comment type="pathway">
    <text evidence="2">Organic acid metabolism; glycolate biosynthesis; glycolate from 2-phosphoglycolate: step 1/1.</text>
</comment>
<dbReference type="RefSeq" id="WP_394843586.1">
    <property type="nucleotide sequence ID" value="NZ_CP089982.1"/>
</dbReference>
<evidence type="ECO:0000313" key="6">
    <source>
        <dbReference type="Proteomes" id="UP001379533"/>
    </source>
</evidence>
<dbReference type="Gene3D" id="3.40.50.1000">
    <property type="entry name" value="HAD superfamily/HAD-like"/>
    <property type="match status" value="1"/>
</dbReference>
<dbReference type="SUPFAM" id="SSF56784">
    <property type="entry name" value="HAD-like"/>
    <property type="match status" value="1"/>
</dbReference>
<evidence type="ECO:0000256" key="4">
    <source>
        <dbReference type="ARBA" id="ARBA00013078"/>
    </source>
</evidence>
<evidence type="ECO:0000256" key="1">
    <source>
        <dbReference type="ARBA" id="ARBA00000830"/>
    </source>
</evidence>
<dbReference type="InterPro" id="IPR050155">
    <property type="entry name" value="HAD-like_hydrolase_sf"/>
</dbReference>
<dbReference type="InterPro" id="IPR036412">
    <property type="entry name" value="HAD-like_sf"/>
</dbReference>
<dbReference type="InterPro" id="IPR023198">
    <property type="entry name" value="PGP-like_dom2"/>
</dbReference>
<dbReference type="PANTHER" id="PTHR43434:SF1">
    <property type="entry name" value="PHOSPHOGLYCOLATE PHOSPHATASE"/>
    <property type="match status" value="1"/>
</dbReference>
<gene>
    <name evidence="5" type="ORF">LZC95_41870</name>
</gene>
<dbReference type="EMBL" id="CP089982">
    <property type="protein sequence ID" value="WXA92987.1"/>
    <property type="molecule type" value="Genomic_DNA"/>
</dbReference>
<dbReference type="EC" id="3.1.3.18" evidence="4"/>
<dbReference type="InterPro" id="IPR041492">
    <property type="entry name" value="HAD_2"/>
</dbReference>
<dbReference type="Pfam" id="PF13419">
    <property type="entry name" value="HAD_2"/>
    <property type="match status" value="1"/>
</dbReference>
<dbReference type="InterPro" id="IPR023214">
    <property type="entry name" value="HAD_sf"/>
</dbReference>
<dbReference type="Gene3D" id="1.10.150.240">
    <property type="entry name" value="Putative phosphatase, domain 2"/>
    <property type="match status" value="1"/>
</dbReference>
<evidence type="ECO:0000256" key="3">
    <source>
        <dbReference type="ARBA" id="ARBA00006171"/>
    </source>
</evidence>
<sequence length="221" mass="24368">MRAKHIVWDWNGTLLDDNHAVVESVNVVCDFYGRARVTLSEWRQIYFRPITDCYARLLGRPIDRADEWPRLAQLYYKAYKERLPTCQLSLGASDALARWTEHGGTQSVLSMWPHDELGPCLRERDIEAHFTRIDGLRGEDSGQSKAASFAEHLKAQNLAADDVVLIGDIRDDAEAAAAVGARSILLTTGIATRPDLERAGVPVVDSIAEAIALLVAAAGKS</sequence>
<proteinExistence type="inferred from homology"/>
<protein>
    <recommendedName>
        <fullName evidence="4">phosphoglycolate phosphatase</fullName>
        <ecNumber evidence="4">3.1.3.18</ecNumber>
    </recommendedName>
</protein>
<dbReference type="PANTHER" id="PTHR43434">
    <property type="entry name" value="PHOSPHOGLYCOLATE PHOSPHATASE"/>
    <property type="match status" value="1"/>
</dbReference>
<organism evidence="5 6">
    <name type="scientific">Pendulispora brunnea</name>
    <dbReference type="NCBI Taxonomy" id="2905690"/>
    <lineage>
        <taxon>Bacteria</taxon>
        <taxon>Pseudomonadati</taxon>
        <taxon>Myxococcota</taxon>
        <taxon>Myxococcia</taxon>
        <taxon>Myxococcales</taxon>
        <taxon>Sorangiineae</taxon>
        <taxon>Pendulisporaceae</taxon>
        <taxon>Pendulispora</taxon>
    </lineage>
</organism>